<evidence type="ECO:0000313" key="2">
    <source>
        <dbReference type="Proteomes" id="UP000624279"/>
    </source>
</evidence>
<gene>
    <name evidence="1" type="ORF">H8K55_04290</name>
</gene>
<accession>A0ABR6Y991</accession>
<comment type="caution">
    <text evidence="1">The sequence shown here is derived from an EMBL/GenBank/DDBJ whole genome shotgun (WGS) entry which is preliminary data.</text>
</comment>
<proteinExistence type="predicted"/>
<reference evidence="1 2" key="1">
    <citation type="submission" date="2020-08" db="EMBL/GenBank/DDBJ databases">
        <title>Novel species isolated from subtropical streams in China.</title>
        <authorList>
            <person name="Lu H."/>
        </authorList>
    </citation>
    <scope>NUCLEOTIDE SEQUENCE [LARGE SCALE GENOMIC DNA]</scope>
    <source>
        <strain evidence="1 2">LX15W</strain>
    </source>
</reference>
<sequence>MRLFYPEILDSKGKQIPFTPEQLKVFQYFEKEAGLRFSIVILPWKRAQLEVERGAGLIYGFSKSLDRLNRYRFSQPIINLPIWAISYGPENAQIAELKDLKGKVIATSVGITHGIEFERARDTVFTVTEDFLSFQERLKKLIAKRSDVILVPYHQQISREQVEFTINRKLIPGFDDPELNGRVFNVSMNPIFIDTIHFASAKNNWDVVIDKIDVAIERGIKNGTLSKLMLNY</sequence>
<protein>
    <submittedName>
        <fullName evidence="1">Transporter substrate-binding domain-containing protein</fullName>
    </submittedName>
</protein>
<dbReference type="SUPFAM" id="SSF53850">
    <property type="entry name" value="Periplasmic binding protein-like II"/>
    <property type="match status" value="1"/>
</dbReference>
<dbReference type="RefSeq" id="WP_186940837.1">
    <property type="nucleotide sequence ID" value="NZ_JACOGA010000003.1"/>
</dbReference>
<dbReference type="Gene3D" id="3.40.190.10">
    <property type="entry name" value="Periplasmic binding protein-like II"/>
    <property type="match status" value="2"/>
</dbReference>
<dbReference type="EMBL" id="JACOGA010000003">
    <property type="protein sequence ID" value="MBC3872797.1"/>
    <property type="molecule type" value="Genomic_DNA"/>
</dbReference>
<keyword evidence="2" id="KW-1185">Reference proteome</keyword>
<evidence type="ECO:0000313" key="1">
    <source>
        <dbReference type="EMBL" id="MBC3872797.1"/>
    </source>
</evidence>
<dbReference type="Proteomes" id="UP000624279">
    <property type="component" value="Unassembled WGS sequence"/>
</dbReference>
<organism evidence="1 2">
    <name type="scientific">Undibacterium flavidum</name>
    <dbReference type="NCBI Taxonomy" id="2762297"/>
    <lineage>
        <taxon>Bacteria</taxon>
        <taxon>Pseudomonadati</taxon>
        <taxon>Pseudomonadota</taxon>
        <taxon>Betaproteobacteria</taxon>
        <taxon>Burkholderiales</taxon>
        <taxon>Oxalobacteraceae</taxon>
        <taxon>Undibacterium</taxon>
    </lineage>
</organism>
<name>A0ABR6Y991_9BURK</name>